<dbReference type="STRING" id="661367.LLO_2619"/>
<gene>
    <name evidence="3" type="ordered locus">LLO_2619</name>
</gene>
<evidence type="ECO:0000313" key="4">
    <source>
        <dbReference type="Proteomes" id="UP000001060"/>
    </source>
</evidence>
<proteinExistence type="predicted"/>
<organism evidence="3 4">
    <name type="scientific">Legionella longbeachae serogroup 1 (strain NSW150)</name>
    <dbReference type="NCBI Taxonomy" id="661367"/>
    <lineage>
        <taxon>Bacteria</taxon>
        <taxon>Pseudomonadati</taxon>
        <taxon>Pseudomonadota</taxon>
        <taxon>Gammaproteobacteria</taxon>
        <taxon>Legionellales</taxon>
        <taxon>Legionellaceae</taxon>
        <taxon>Legionella</taxon>
    </lineage>
</organism>
<evidence type="ECO:0000256" key="1">
    <source>
        <dbReference type="SAM" id="MobiDB-lite"/>
    </source>
</evidence>
<dbReference type="InterPro" id="IPR055059">
    <property type="entry name" value="RavJ_pept_dom"/>
</dbReference>
<reference evidence="3 4" key="1">
    <citation type="journal article" date="2010" name="PLoS Genet.">
        <title>Analysis of the Legionella longbeachae genome and transcriptome uncovers unique strategies to cause Legionnaires' disease.</title>
        <authorList>
            <person name="Cazalet C."/>
            <person name="Gomez-Valero L."/>
            <person name="Rusniok C."/>
            <person name="Lomma M."/>
            <person name="Dervins-Ravault D."/>
            <person name="Newton H."/>
            <person name="Sansom F."/>
            <person name="Jarraud S."/>
            <person name="Zidane N."/>
            <person name="Ma L."/>
            <person name="Bouchier C."/>
            <person name="Etienne J."/>
            <person name="Hartland E."/>
            <person name="Buchrieser C."/>
        </authorList>
    </citation>
    <scope>NUCLEOTIDE SEQUENCE [LARGE SCALE GENOMIC DNA]</scope>
    <source>
        <strain evidence="3 4">NSW150</strain>
    </source>
</reference>
<protein>
    <recommendedName>
        <fullName evidence="2">RavJ peptidase domain-containing protein</fullName>
    </recommendedName>
</protein>
<dbReference type="EMBL" id="FN650140">
    <property type="protein sequence ID" value="CBJ13045.1"/>
    <property type="molecule type" value="Genomic_DNA"/>
</dbReference>
<accession>D3HKS9</accession>
<dbReference type="Pfam" id="PF22469">
    <property type="entry name" value="RavJ_Peptidase"/>
    <property type="match status" value="1"/>
</dbReference>
<dbReference type="HOGENOM" id="CLU_674049_0_0_6"/>
<feature type="region of interest" description="Disordered" evidence="1">
    <location>
        <begin position="227"/>
        <end position="248"/>
    </location>
</feature>
<name>D3HKS9_LEGLN</name>
<dbReference type="Proteomes" id="UP000001060">
    <property type="component" value="Chromosome"/>
</dbReference>
<evidence type="ECO:0000259" key="2">
    <source>
        <dbReference type="Pfam" id="PF22469"/>
    </source>
</evidence>
<feature type="domain" description="RavJ peptidase" evidence="2">
    <location>
        <begin position="8"/>
        <end position="208"/>
    </location>
</feature>
<dbReference type="AlphaFoldDB" id="D3HKS9"/>
<dbReference type="RefSeq" id="WP_003635527.1">
    <property type="nucleotide sequence ID" value="NC_013861.1"/>
</dbReference>
<dbReference type="GeneID" id="40926814"/>
<feature type="compositionally biased region" description="Polar residues" evidence="1">
    <location>
        <begin position="393"/>
        <end position="408"/>
    </location>
</feature>
<feature type="region of interest" description="Disordered" evidence="1">
    <location>
        <begin position="383"/>
        <end position="408"/>
    </location>
</feature>
<dbReference type="OrthoDB" id="5634947at2"/>
<feature type="compositionally biased region" description="Low complexity" evidence="1">
    <location>
        <begin position="230"/>
        <end position="243"/>
    </location>
</feature>
<sequence length="408" mass="45748">MPKPTVEQIRELMRKQHYEDYVVNDVRSFPQCLPLKGNPPRDLSFEEFKKWAKKNLSEEGQKIYDNAKNAKASGLSPPPGLITANIFVNARKQTTEAKSSECSNFARHAIGTMIQNKDITDYYNTVYAGIMGGAHNIAILIPKEHTLALNTEKTPPTFTGNLPKGSLMIDPWALGMGKSFDSSFGCSPDEFAFRNSLKPMTVHYQSKDHPEQVEHVQSVANQDDSTLQFSASPKTPRSSSKPTQQTKLEFHSLDPVPENFKPLLKCFDEQLKEVKEQALSLETRGYPTAAKEAEKFYNNLVDERNKFIKQEPNTTNKKAFVDNCSKHIELAQNSELKNARGWKSIFFNIAKAVAFVATVGFYTKQTTSIQKVNSIKDALNNIKPKGEGEELQGTISPSSPFHQHSTNN</sequence>
<evidence type="ECO:0000313" key="3">
    <source>
        <dbReference type="EMBL" id="CBJ13045.1"/>
    </source>
</evidence>
<dbReference type="KEGG" id="llo:LLO_2619"/>
<keyword evidence="4" id="KW-1185">Reference proteome</keyword>